<organism evidence="2 3">
    <name type="scientific">Bacteroides pyogenes</name>
    <dbReference type="NCBI Taxonomy" id="310300"/>
    <lineage>
        <taxon>Bacteria</taxon>
        <taxon>Pseudomonadati</taxon>
        <taxon>Bacteroidota</taxon>
        <taxon>Bacteroidia</taxon>
        <taxon>Bacteroidales</taxon>
        <taxon>Bacteroidaceae</taxon>
        <taxon>Bacteroides</taxon>
    </lineage>
</organism>
<dbReference type="Proteomes" id="UP000324383">
    <property type="component" value="Unassembled WGS sequence"/>
</dbReference>
<protein>
    <recommendedName>
        <fullName evidence="4">Lipocalin family protein</fullName>
    </recommendedName>
</protein>
<evidence type="ECO:0000313" key="3">
    <source>
        <dbReference type="Proteomes" id="UP000324383"/>
    </source>
</evidence>
<gene>
    <name evidence="2" type="ORF">FNJ60_03935</name>
</gene>
<dbReference type="PROSITE" id="PS51257">
    <property type="entry name" value="PROKAR_LIPOPROTEIN"/>
    <property type="match status" value="1"/>
</dbReference>
<proteinExistence type="predicted"/>
<keyword evidence="1" id="KW-0732">Signal</keyword>
<dbReference type="AlphaFoldDB" id="A0A5D3FV12"/>
<dbReference type="RefSeq" id="WP_027326085.1">
    <property type="nucleotide sequence ID" value="NZ_CAMBON010000050.1"/>
</dbReference>
<dbReference type="EMBL" id="VKLW01000006">
    <property type="protein sequence ID" value="TYK34644.1"/>
    <property type="molecule type" value="Genomic_DNA"/>
</dbReference>
<comment type="caution">
    <text evidence="2">The sequence shown here is derived from an EMBL/GenBank/DDBJ whole genome shotgun (WGS) entry which is preliminary data.</text>
</comment>
<name>A0A5D3FV12_9BACE</name>
<feature type="chain" id="PRO_5030116521" description="Lipocalin family protein" evidence="1">
    <location>
        <begin position="21"/>
        <end position="141"/>
    </location>
</feature>
<feature type="signal peptide" evidence="1">
    <location>
        <begin position="1"/>
        <end position="20"/>
    </location>
</feature>
<sequence length="141" mass="15928">MKTNLFLMLITLLVSSLGLSSCDNNKEIADGDWPPMKWETKTKMKEEKSGIFKIQTLKEGGTYLFTCTNYHPSISNVFCNASLVNSSKKNFYEGEWGSVSMNNNVLKVILHPNSNSHGITLHIRLMAGDSACRFVFERTER</sequence>
<reference evidence="2 3" key="1">
    <citation type="submission" date="2019-07" db="EMBL/GenBank/DDBJ databases">
        <title>Draft Genome Sequences of Bacteroides pyogenes Strains Isolated from the Uterus Holstein Dairy Cows with Metritis.</title>
        <authorList>
            <person name="Cunha F."/>
            <person name="Galvao K.N."/>
            <person name="Jeon S.J."/>
            <person name="Jeong K.C."/>
        </authorList>
    </citation>
    <scope>NUCLEOTIDE SEQUENCE [LARGE SCALE GENOMIC DNA]</scope>
    <source>
        <strain evidence="2 3">KG-31</strain>
    </source>
</reference>
<keyword evidence="3" id="KW-1185">Reference proteome</keyword>
<evidence type="ECO:0000256" key="1">
    <source>
        <dbReference type="SAM" id="SignalP"/>
    </source>
</evidence>
<evidence type="ECO:0000313" key="2">
    <source>
        <dbReference type="EMBL" id="TYK34644.1"/>
    </source>
</evidence>
<evidence type="ECO:0008006" key="4">
    <source>
        <dbReference type="Google" id="ProtNLM"/>
    </source>
</evidence>
<accession>A0A5D3FV12</accession>